<dbReference type="Pfam" id="PF00025">
    <property type="entry name" value="Arf"/>
    <property type="match status" value="1"/>
</dbReference>
<dbReference type="Proteomes" id="UP000284706">
    <property type="component" value="Unassembled WGS sequence"/>
</dbReference>
<evidence type="ECO:0000256" key="5">
    <source>
        <dbReference type="SAM" id="MobiDB-lite"/>
    </source>
</evidence>
<dbReference type="Gene3D" id="3.40.50.300">
    <property type="entry name" value="P-loop containing nucleotide triphosphate hydrolases"/>
    <property type="match status" value="1"/>
</dbReference>
<dbReference type="SMART" id="SM00178">
    <property type="entry name" value="SAR"/>
    <property type="match status" value="1"/>
</dbReference>
<feature type="binding site" evidence="3">
    <location>
        <begin position="25"/>
        <end position="32"/>
    </location>
    <ligand>
        <name>GTP</name>
        <dbReference type="ChEBI" id="CHEBI:37565"/>
    </ligand>
</feature>
<feature type="compositionally biased region" description="Basic and acidic residues" evidence="5">
    <location>
        <begin position="594"/>
        <end position="622"/>
    </location>
</feature>
<dbReference type="SMART" id="SM00177">
    <property type="entry name" value="ARF"/>
    <property type="match status" value="1"/>
</dbReference>
<feature type="compositionally biased region" description="Acidic residues" evidence="5">
    <location>
        <begin position="578"/>
        <end position="593"/>
    </location>
</feature>
<reference evidence="6 7" key="1">
    <citation type="journal article" date="2018" name="Evol. Lett.">
        <title>Horizontal gene cluster transfer increased hallucinogenic mushroom diversity.</title>
        <authorList>
            <person name="Reynolds H.T."/>
            <person name="Vijayakumar V."/>
            <person name="Gluck-Thaler E."/>
            <person name="Korotkin H.B."/>
            <person name="Matheny P.B."/>
            <person name="Slot J.C."/>
        </authorList>
    </citation>
    <scope>NUCLEOTIDE SEQUENCE [LARGE SCALE GENOMIC DNA]</scope>
    <source>
        <strain evidence="6 7">SRW20</strain>
    </source>
</reference>
<keyword evidence="1 3" id="KW-0547">Nucleotide-binding</keyword>
<sequence>MSTIIRNLISRLYRGDQEHRVVLMGLDNSGKTTLLYLLKLGQIVQTIPSIGFNVESVDAPVTNGSSFKMTLWDLGMGCGSMFYGRLVRHYMAATEAIIWVVDAADTQRLEASVQLLEEVITPDQHEDVDKSVPKSVPILILANKSDLPKAASLDQIRIAFSRFSPGRLLAVYKTAITRDTIVGTGIPEAFGWLQLVWGISGSNRSKGPSVAQDSGKAITGNVGQMSDAHSQQNKLVEKLESWLTRAEVDVSAEEFLEKFYAIKLPQWDHYTHIRIAYVLLMKHGRKDGKDLIFNGLEKYIAIVHFGIRNMSSSPQWGGITLSPSGNSTFSDDFSHFLLINPHVADGSLWSEYYTKDVMMSIKAKSEMLSFLCASQSLPPQGARPVLNLHMASQAALSAPKLALDILISIIDELANRGDIKTVQSCSLVCYSLLPHCRKHIFHTFDMRKRTSGREKYFLKFERFLSENPHIVSFVKSIYLLDVRYDTDEGWTTSALGTHPRLPIFLGLLTHVETFGLNFANETSWREIPHSVKHEICRILMQKHCVGLHLFNVHDLPHDFLNRFRFLRTIGLIDCKVEEDTEETDRDADPQDEGQDSRVDQPMKEYQSKRKEDRGFEGHRSQDRPLQNECDLSDGQKPFAFVDSLTLWNAEDVLFSFFPSSAEFAGPILERLQCLHDLTLSLWPPYFGKTWKLIFASSRTLRYLRLGNSYEDTLYHHGRSLRPENGAQPLYSFMSLGPLVGLIRFSFTVMLETAQSPEERSADLESWCHLLLTSPPSIKEIDVTFDCFFLTEEEVESLFPSSTSLDIADTSTWLDTLDKTLANDSVFPRLKYLKVKIMLPDEYGYSTDSEYSYSDTEMSTPQDIARSVRKMVKQTRRLMYKKQPRGVVDINVQVGHQLDWLGK</sequence>
<name>A0A409VYP8_9AGAR</name>
<protein>
    <submittedName>
        <fullName evidence="6">Uncharacterized protein</fullName>
    </submittedName>
</protein>
<keyword evidence="4" id="KW-0479">Metal-binding</keyword>
<feature type="binding site" evidence="3">
    <location>
        <position position="79"/>
    </location>
    <ligand>
        <name>GTP</name>
        <dbReference type="ChEBI" id="CHEBI:37565"/>
    </ligand>
</feature>
<dbReference type="NCBIfam" id="TIGR00231">
    <property type="entry name" value="small_GTP"/>
    <property type="match status" value="1"/>
</dbReference>
<dbReference type="GO" id="GO:0046872">
    <property type="term" value="F:metal ion binding"/>
    <property type="evidence" value="ECO:0007669"/>
    <property type="project" value="UniProtKB-KW"/>
</dbReference>
<dbReference type="InterPro" id="IPR027417">
    <property type="entry name" value="P-loop_NTPase"/>
</dbReference>
<evidence type="ECO:0000256" key="1">
    <source>
        <dbReference type="ARBA" id="ARBA00022741"/>
    </source>
</evidence>
<dbReference type="EMBL" id="NHYE01005506">
    <property type="protein sequence ID" value="PPQ71353.1"/>
    <property type="molecule type" value="Genomic_DNA"/>
</dbReference>
<feature type="region of interest" description="Disordered" evidence="5">
    <location>
        <begin position="578"/>
        <end position="630"/>
    </location>
</feature>
<evidence type="ECO:0000256" key="3">
    <source>
        <dbReference type="PIRSR" id="PIRSR606689-1"/>
    </source>
</evidence>
<keyword evidence="2 3" id="KW-0342">GTP-binding</keyword>
<dbReference type="GO" id="GO:0003924">
    <property type="term" value="F:GTPase activity"/>
    <property type="evidence" value="ECO:0007669"/>
    <property type="project" value="InterPro"/>
</dbReference>
<dbReference type="AlphaFoldDB" id="A0A409VYP8"/>
<organism evidence="6 7">
    <name type="scientific">Gymnopilus dilepis</name>
    <dbReference type="NCBI Taxonomy" id="231916"/>
    <lineage>
        <taxon>Eukaryota</taxon>
        <taxon>Fungi</taxon>
        <taxon>Dikarya</taxon>
        <taxon>Basidiomycota</taxon>
        <taxon>Agaricomycotina</taxon>
        <taxon>Agaricomycetes</taxon>
        <taxon>Agaricomycetidae</taxon>
        <taxon>Agaricales</taxon>
        <taxon>Agaricineae</taxon>
        <taxon>Hymenogastraceae</taxon>
        <taxon>Gymnopilus</taxon>
    </lineage>
</organism>
<proteinExistence type="predicted"/>
<dbReference type="OrthoDB" id="427186at2759"/>
<dbReference type="InParanoid" id="A0A409VYP8"/>
<dbReference type="SUPFAM" id="SSF52540">
    <property type="entry name" value="P-loop containing nucleoside triphosphate hydrolases"/>
    <property type="match status" value="1"/>
</dbReference>
<dbReference type="PROSITE" id="PS51417">
    <property type="entry name" value="ARF"/>
    <property type="match status" value="1"/>
</dbReference>
<keyword evidence="7" id="KW-1185">Reference proteome</keyword>
<gene>
    <name evidence="6" type="ORF">CVT26_011990</name>
</gene>
<feature type="binding site" evidence="4">
    <location>
        <position position="32"/>
    </location>
    <ligand>
        <name>Mg(2+)</name>
        <dbReference type="ChEBI" id="CHEBI:18420"/>
    </ligand>
</feature>
<evidence type="ECO:0000256" key="4">
    <source>
        <dbReference type="PIRSR" id="PIRSR606689-2"/>
    </source>
</evidence>
<dbReference type="PANTHER" id="PTHR11711">
    <property type="entry name" value="ADP RIBOSYLATION FACTOR-RELATED"/>
    <property type="match status" value="1"/>
</dbReference>
<comment type="caution">
    <text evidence="6">The sequence shown here is derived from an EMBL/GenBank/DDBJ whole genome shotgun (WGS) entry which is preliminary data.</text>
</comment>
<dbReference type="GO" id="GO:0005525">
    <property type="term" value="F:GTP binding"/>
    <property type="evidence" value="ECO:0007669"/>
    <property type="project" value="UniProtKB-KW"/>
</dbReference>
<dbReference type="InterPro" id="IPR024156">
    <property type="entry name" value="Small_GTPase_ARF"/>
</dbReference>
<accession>A0A409VYP8</accession>
<evidence type="ECO:0000313" key="7">
    <source>
        <dbReference type="Proteomes" id="UP000284706"/>
    </source>
</evidence>
<keyword evidence="4" id="KW-0460">Magnesium</keyword>
<dbReference type="InterPro" id="IPR005225">
    <property type="entry name" value="Small_GTP-bd"/>
</dbReference>
<dbReference type="InterPro" id="IPR006689">
    <property type="entry name" value="Small_GTPase_ARF/SAR"/>
</dbReference>
<feature type="binding site" evidence="3">
    <location>
        <begin position="143"/>
        <end position="146"/>
    </location>
    <ligand>
        <name>GTP</name>
        <dbReference type="ChEBI" id="CHEBI:37565"/>
    </ligand>
</feature>
<evidence type="ECO:0000313" key="6">
    <source>
        <dbReference type="EMBL" id="PPQ71353.1"/>
    </source>
</evidence>
<evidence type="ECO:0000256" key="2">
    <source>
        <dbReference type="ARBA" id="ARBA00023134"/>
    </source>
</evidence>
<dbReference type="STRING" id="231916.A0A409VYP8"/>
<feature type="binding site" evidence="4">
    <location>
        <position position="49"/>
    </location>
    <ligand>
        <name>Mg(2+)</name>
        <dbReference type="ChEBI" id="CHEBI:18420"/>
    </ligand>
</feature>